<dbReference type="AlphaFoldDB" id="A0A1J1GSK4"/>
<dbReference type="VEuPathDB" id="PlasmoDB:PGAL8A_00021700"/>
<protein>
    <submittedName>
        <fullName evidence="2">Uncharacterized protein</fullName>
    </submittedName>
</protein>
<evidence type="ECO:0000313" key="3">
    <source>
        <dbReference type="Proteomes" id="UP000220797"/>
    </source>
</evidence>
<reference evidence="2" key="1">
    <citation type="submission" date="2015-04" db="EMBL/GenBank/DDBJ databases">
        <authorList>
            <consortium name="Pathogen Informatics"/>
        </authorList>
    </citation>
    <scope>NUCLEOTIDE SEQUENCE [LARGE SCALE GENOMIC DNA]</scope>
    <source>
        <strain evidence="2">8A</strain>
    </source>
</reference>
<dbReference type="EMBL" id="CVMV01000033">
    <property type="protein sequence ID" value="CRG95447.1"/>
    <property type="molecule type" value="Genomic_DNA"/>
</dbReference>
<feature type="coiled-coil region" evidence="1">
    <location>
        <begin position="607"/>
        <end position="665"/>
    </location>
</feature>
<name>A0A1J1GSK4_PLAGA</name>
<organism evidence="2 3">
    <name type="scientific">Plasmodium gallinaceum</name>
    <dbReference type="NCBI Taxonomy" id="5849"/>
    <lineage>
        <taxon>Eukaryota</taxon>
        <taxon>Sar</taxon>
        <taxon>Alveolata</taxon>
        <taxon>Apicomplexa</taxon>
        <taxon>Aconoidasida</taxon>
        <taxon>Haemosporida</taxon>
        <taxon>Plasmodiidae</taxon>
        <taxon>Plasmodium</taxon>
        <taxon>Plasmodium (Haemamoeba)</taxon>
    </lineage>
</organism>
<dbReference type="RefSeq" id="XP_028528258.1">
    <property type="nucleotide sequence ID" value="XM_028671624.1"/>
</dbReference>
<evidence type="ECO:0000256" key="1">
    <source>
        <dbReference type="SAM" id="Coils"/>
    </source>
</evidence>
<accession>A0A1J1GSK4</accession>
<proteinExistence type="predicted"/>
<keyword evidence="3" id="KW-1185">Reference proteome</keyword>
<dbReference type="OMA" id="MGDETGC"/>
<dbReference type="SUPFAM" id="SSF50249">
    <property type="entry name" value="Nucleic acid-binding proteins"/>
    <property type="match status" value="1"/>
</dbReference>
<dbReference type="InterPro" id="IPR012340">
    <property type="entry name" value="NA-bd_OB-fold"/>
</dbReference>
<evidence type="ECO:0000313" key="2">
    <source>
        <dbReference type="EMBL" id="CRG95447.1"/>
    </source>
</evidence>
<sequence length="1101" mass="132002">MNFFSSESNNTLANAHKKTEINKIDFQTNFNFSFDENLHENKYATKNYNEGENIFLDFEEVEANNFNNLKKKNFNIDEKKSSSLTLEKISSKKDFISNNNLMNINKKEDINFEEFDETNDDFFKIDHENFFNYNFTNSYNTKKKNEEDNSKISNDNKMYNITNEENNLSSLNDLCMVSEYMFGKNYENNLNNNYSNKNHLNNYKCSIGYSDNQKKIKDDIISNNTLMKNDNYQLVHTKNSLISLEKDMFEEFKSTNNLRKNEEKKNEISFEDKELHEVSNIKEERIKGIQNESSIFINENIQKNKDRELFGETFFKNKIIEKMKNEIKKGKDEKLFESDLHEEKQIDKKGNHIENGVNKIIFGEYLYENEKTENEIVENKIKQYKLFSENKNMEKLEQKVERNNDKKLFENDLCKNKEIENVEQKLENNSDNKLCEQNIFKNEQIYEVESSVEESEEGNHECEYIEKENKKLFEKTIFQDKKIYEVKSIVGKFEDGNYKNENKEKDSNKKLFEKNFIENKKISEIEKITKKGEDKKVYENDLFKNIDIKKDDNILFEKIFENEKKYDDESLIVKCKDGYYEDDSTEKDLDQKLFEKTKFENKQTCEIESTTEKSENVYNENEDIKKDVKKYHQRNLFENEKTFEIESIEEKSEEVYDENKDIEKDHKKLFENIFIENEKINKIDSITKKEENENFFENCLIEHKEVKKLKFDKSHKIRNIDEIDNIIGKSEDIKLFKNILYENKETEEFKVNKLFKNENLEKKSIHLHNIKNMNTFINDNKLDSLLSCIHKNPKKNKTVHNINLRNMIIKEKNLSGEYTEMNYTDFLNYNEGNMQKNYETSKNIIKNHLNTISKKQNEIYFNEKRKMLNRKNTYIDYKDNFRHKKIPNLRKNKNMLIDDMKDHKNFIEEYNGIIEKEKVLNIANCGNNFMLDKKEANFNFDTTKSKTNILDEIKKKKKIINRIPFSFAKKFEYGSNSLTYIRGLKYLPHLEFRKCKELRPYLHLFNIVLKIICVNYMNENFMYILMGDETGCIYLKLSIKYKEFCLKEETLMLVNSCVVVEDGHIILEINEYSNIFIIKYNIIKNVNENINFSEMKFVTLS</sequence>
<gene>
    <name evidence="2" type="ORF">PGAL8A_00021700</name>
</gene>
<keyword evidence="1" id="KW-0175">Coiled coil</keyword>
<comment type="caution">
    <text evidence="2">The sequence shown here is derived from an EMBL/GenBank/DDBJ whole genome shotgun (WGS) entry which is preliminary data.</text>
</comment>
<dbReference type="OrthoDB" id="372613at2759"/>
<dbReference type="Proteomes" id="UP000220797">
    <property type="component" value="Unassembled WGS sequence"/>
</dbReference>
<dbReference type="GeneID" id="39728739"/>